<reference evidence="1" key="1">
    <citation type="submission" date="2020-07" db="EMBL/GenBank/DDBJ databases">
        <authorList>
            <person name="Pettersson B.M.F."/>
            <person name="Behra P.R.K."/>
            <person name="Ramesh M."/>
            <person name="Das S."/>
            <person name="Dasgupta S."/>
            <person name="Kirsebom L.A."/>
        </authorList>
    </citation>
    <scope>NUCLEOTIDE SEQUENCE</scope>
    <source>
        <strain evidence="1">DSM 44838</strain>
    </source>
</reference>
<dbReference type="Proteomes" id="UP001141629">
    <property type="component" value="Unassembled WGS sequence"/>
</dbReference>
<name>A0A9X3C4A6_9MYCO</name>
<accession>A0A9X3C4A6</accession>
<keyword evidence="2" id="KW-1185">Reference proteome</keyword>
<sequence>MSTAGAAPPIVASPATADGREDRAVVVYTCTRLGLVANPPGFSFLDLFRFGRFRRR</sequence>
<comment type="caution">
    <text evidence="1">The sequence shown here is derived from an EMBL/GenBank/DDBJ whole genome shotgun (WGS) entry which is preliminary data.</text>
</comment>
<evidence type="ECO:0000313" key="2">
    <source>
        <dbReference type="Proteomes" id="UP001141629"/>
    </source>
</evidence>
<evidence type="ECO:0000313" key="1">
    <source>
        <dbReference type="EMBL" id="MCV7424236.1"/>
    </source>
</evidence>
<dbReference type="RefSeq" id="WP_263999211.1">
    <property type="nucleotide sequence ID" value="NZ_JACKVK010000013.1"/>
</dbReference>
<gene>
    <name evidence="1" type="ORF">H7K45_27145</name>
</gene>
<dbReference type="AlphaFoldDB" id="A0A9X3C4A6"/>
<proteinExistence type="predicted"/>
<reference evidence="1" key="2">
    <citation type="journal article" date="2022" name="BMC Genomics">
        <title>Comparative genome analysis of mycobacteria focusing on tRNA and non-coding RNA.</title>
        <authorList>
            <person name="Behra P.R.K."/>
            <person name="Pettersson B.M.F."/>
            <person name="Ramesh M."/>
            <person name="Das S."/>
            <person name="Dasgupta S."/>
            <person name="Kirsebom L.A."/>
        </authorList>
    </citation>
    <scope>NUCLEOTIDE SEQUENCE</scope>
    <source>
        <strain evidence="1">DSM 44838</strain>
    </source>
</reference>
<protein>
    <submittedName>
        <fullName evidence="1">Uncharacterized protein</fullName>
    </submittedName>
</protein>
<dbReference type="EMBL" id="JACKVK010000013">
    <property type="protein sequence ID" value="MCV7424236.1"/>
    <property type="molecule type" value="Genomic_DNA"/>
</dbReference>
<organism evidence="1 2">
    <name type="scientific">Mycobacterium yunnanensis</name>
    <dbReference type="NCBI Taxonomy" id="368477"/>
    <lineage>
        <taxon>Bacteria</taxon>
        <taxon>Bacillati</taxon>
        <taxon>Actinomycetota</taxon>
        <taxon>Actinomycetes</taxon>
        <taxon>Mycobacteriales</taxon>
        <taxon>Mycobacteriaceae</taxon>
        <taxon>Mycobacterium</taxon>
    </lineage>
</organism>